<dbReference type="Gene3D" id="3.40.1350.10">
    <property type="match status" value="1"/>
</dbReference>
<keyword evidence="11" id="KW-1185">Reference proteome</keyword>
<keyword evidence="8" id="KW-0234">DNA repair</keyword>
<comment type="function">
    <text evidence="8">Nuclease required for the repair of DNA interstrand cross-links (ICL). Acts as a 5'-3' exonuclease that anchors at a cut end of DNA and cleaves DNA successively at every third nucleotide, allowing to excise an ICL from one strand through flanking incisions.</text>
</comment>
<keyword evidence="5 8" id="KW-0378">Hydrolase</keyword>
<evidence type="ECO:0000259" key="9">
    <source>
        <dbReference type="SMART" id="SM00990"/>
    </source>
</evidence>
<dbReference type="InterPro" id="IPR023139">
    <property type="entry name" value="PBDC1-like_dom_sf"/>
</dbReference>
<dbReference type="GO" id="GO:0017108">
    <property type="term" value="F:5'-flap endonuclease activity"/>
    <property type="evidence" value="ECO:0007669"/>
    <property type="project" value="TreeGrafter"/>
</dbReference>
<dbReference type="GO" id="GO:0070336">
    <property type="term" value="F:flap-structured DNA binding"/>
    <property type="evidence" value="ECO:0007669"/>
    <property type="project" value="TreeGrafter"/>
</dbReference>
<keyword evidence="3 8" id="KW-0540">Nuclease</keyword>
<evidence type="ECO:0000256" key="5">
    <source>
        <dbReference type="ARBA" id="ARBA00022801"/>
    </source>
</evidence>
<dbReference type="GO" id="GO:0008409">
    <property type="term" value="F:5'-3' exonuclease activity"/>
    <property type="evidence" value="ECO:0007669"/>
    <property type="project" value="TreeGrafter"/>
</dbReference>
<dbReference type="Pfam" id="PF21315">
    <property type="entry name" value="FAN1_HTH"/>
    <property type="match status" value="1"/>
</dbReference>
<dbReference type="PANTHER" id="PTHR15749">
    <property type="entry name" value="FANCONI-ASSOCIATED NUCLEASE 1"/>
    <property type="match status" value="1"/>
</dbReference>
<dbReference type="Pfam" id="PF21170">
    <property type="entry name" value="FAN1_TPR"/>
    <property type="match status" value="1"/>
</dbReference>
<comment type="subcellular location">
    <subcellularLocation>
        <location evidence="8">Nucleus</location>
    </subcellularLocation>
</comment>
<keyword evidence="6 8" id="KW-0460">Magnesium</keyword>
<dbReference type="SMART" id="SM00990">
    <property type="entry name" value="VRR_NUC"/>
    <property type="match status" value="1"/>
</dbReference>
<evidence type="ECO:0000256" key="1">
    <source>
        <dbReference type="ARBA" id="ARBA00000983"/>
    </source>
</evidence>
<dbReference type="Pfam" id="PF08774">
    <property type="entry name" value="VRR_NUC"/>
    <property type="match status" value="1"/>
</dbReference>
<feature type="domain" description="VRR-NUC" evidence="9">
    <location>
        <begin position="758"/>
        <end position="864"/>
    </location>
</feature>
<name>A0A9W8B3C0_9FUNG</name>
<comment type="catalytic activity">
    <reaction evidence="1 8">
        <text>Hydrolytically removes 5'-nucleotides successively from the 3'-hydroxy termini of 3'-hydroxy-terminated oligonucleotides.</text>
        <dbReference type="EC" id="3.1.4.1"/>
    </reaction>
</comment>
<dbReference type="InterPro" id="IPR049126">
    <property type="entry name" value="FAN1-like_TPR"/>
</dbReference>
<reference evidence="10" key="1">
    <citation type="submission" date="2022-07" db="EMBL/GenBank/DDBJ databases">
        <title>Phylogenomic reconstructions and comparative analyses of Kickxellomycotina fungi.</title>
        <authorList>
            <person name="Reynolds N.K."/>
            <person name="Stajich J.E."/>
            <person name="Barry K."/>
            <person name="Grigoriev I.V."/>
            <person name="Crous P."/>
            <person name="Smith M.E."/>
        </authorList>
    </citation>
    <scope>NUCLEOTIDE SEQUENCE</scope>
    <source>
        <strain evidence="10">RSA 567</strain>
    </source>
</reference>
<evidence type="ECO:0000256" key="7">
    <source>
        <dbReference type="ARBA" id="ARBA00023211"/>
    </source>
</evidence>
<comment type="similarity">
    <text evidence="2 8">Belongs to the FAN1 family.</text>
</comment>
<dbReference type="PANTHER" id="PTHR15749:SF4">
    <property type="entry name" value="FANCONI-ASSOCIATED NUCLEASE 1"/>
    <property type="match status" value="1"/>
</dbReference>
<keyword evidence="8" id="KW-0227">DNA damage</keyword>
<dbReference type="AlphaFoldDB" id="A0A9W8B3C0"/>
<dbReference type="CDD" id="cd22326">
    <property type="entry name" value="FAN1-like"/>
    <property type="match status" value="1"/>
</dbReference>
<sequence length="867" mass="98103">MPLPRPEDLTQLEEIEKQWAVKATAHAEVYQSLIEKYDTTKLRLTSMDDELYEDFQATFPELNIEVLDEEAFKSEEAKSRWRPFVLKYEKLINDYNFGTLVRKDYRQGLTEDNTMLVLRTQFYCIEIARNRRGLNLMHNQQTSMPGAESTLHPQTSRNQHRGMAFIDLTGDNGNATVPMPEAACETECSPIQAADPESGDPLVLKRYYLEAFQMALNTVLAGEQHLLSEVELTYCGIFASVSEPAQYLLVRLYLRKHDWLRPHHIDYPELPDQGLCLTELAATDPPLLLDAAHQTLELEALLALLTLDELHDLCKQCKVNSKRASGKNDLITSYLRASKSQRTLTFGTRPTASPKAPRVAGTSKPPLPVSSIWRARVLTRLGRLVRMAPPVAEAFRRIHFIYHRRLDPDETANPVTVSVMASIGRWNFPSYPVTRSCDIFADRGALLEYEDCTKLYDTMCQLIDSARADPGALPRAWTLCEACLDSWNLALALTQSASDQTDTLVSTRCSAQYYRRRFTAGWMYTKTLSRGTQVLASLKRYQEEHAVLTKLLQQSVYCLGSRGRWYERLALIQNNYLVAKDAPHSAHVAAWQQCRTTCLQAIADEWVHHAQKCLIAKRLARIEKRLIAKQQSLPLTDLSHLVRHEPVTITIPGTRAGSIGNRPSYQLCDGRPPCVVEDLALNHYQTQSYRGYHAENSLYLTLFGLLMWDVLFAPCPGVFETPYQSAPLDLHTDAFYVDRRDAIEQHLAHIQTHFATVLTETDQRERPRATRCVGVNWSFSAADLLAIAKCLGGSALVGILRKLAQDFRHAASGFPDLCLWHPDTQQFKAVEVKGPGDTLSETQRTWIDIFTNLGIAVEVCHVKVDEP</sequence>
<dbReference type="OrthoDB" id="76364at2759"/>
<dbReference type="Proteomes" id="UP001151582">
    <property type="component" value="Unassembled WGS sequence"/>
</dbReference>
<comment type="cofactor">
    <cofactor evidence="8">
        <name>Mg(2+)</name>
        <dbReference type="ChEBI" id="CHEBI:18420"/>
    </cofactor>
    <cofactor evidence="8">
        <name>Mn(2+)</name>
        <dbReference type="ChEBI" id="CHEBI:29035"/>
    </cofactor>
</comment>
<keyword evidence="7 8" id="KW-0464">Manganese</keyword>
<dbReference type="GO" id="GO:0046872">
    <property type="term" value="F:metal ion binding"/>
    <property type="evidence" value="ECO:0007669"/>
    <property type="project" value="UniProtKB-KW"/>
</dbReference>
<evidence type="ECO:0000256" key="2">
    <source>
        <dbReference type="ARBA" id="ARBA00005533"/>
    </source>
</evidence>
<dbReference type="InterPro" id="IPR011856">
    <property type="entry name" value="tRNA_endonuc-like_dom_sf"/>
</dbReference>
<gene>
    <name evidence="10" type="ORF">H4R34_002130</name>
</gene>
<evidence type="ECO:0000256" key="6">
    <source>
        <dbReference type="ARBA" id="ARBA00022842"/>
    </source>
</evidence>
<keyword evidence="4 8" id="KW-0479">Metal-binding</keyword>
<evidence type="ECO:0000256" key="3">
    <source>
        <dbReference type="ARBA" id="ARBA00022722"/>
    </source>
</evidence>
<organism evidence="10 11">
    <name type="scientific">Dimargaris verticillata</name>
    <dbReference type="NCBI Taxonomy" id="2761393"/>
    <lineage>
        <taxon>Eukaryota</taxon>
        <taxon>Fungi</taxon>
        <taxon>Fungi incertae sedis</taxon>
        <taxon>Zoopagomycota</taxon>
        <taxon>Kickxellomycotina</taxon>
        <taxon>Dimargaritomycetes</taxon>
        <taxon>Dimargaritales</taxon>
        <taxon>Dimargaritaceae</taxon>
        <taxon>Dimargaris</taxon>
    </lineage>
</organism>
<dbReference type="GO" id="GO:0036297">
    <property type="term" value="P:interstrand cross-link repair"/>
    <property type="evidence" value="ECO:0007669"/>
    <property type="project" value="InterPro"/>
</dbReference>
<dbReference type="InterPro" id="IPR049132">
    <property type="entry name" value="FAN1-like_euk"/>
</dbReference>
<protein>
    <recommendedName>
        <fullName evidence="8">Fanconi-associated nuclease</fullName>
        <ecNumber evidence="8">3.1.4.1</ecNumber>
    </recommendedName>
</protein>
<accession>A0A9W8B3C0</accession>
<proteinExistence type="inferred from homology"/>
<dbReference type="InterPro" id="IPR033315">
    <property type="entry name" value="Fan1-like"/>
</dbReference>
<dbReference type="GO" id="GO:0004528">
    <property type="term" value="F:phosphodiesterase I activity"/>
    <property type="evidence" value="ECO:0007669"/>
    <property type="project" value="UniProtKB-EC"/>
</dbReference>
<evidence type="ECO:0000256" key="4">
    <source>
        <dbReference type="ARBA" id="ARBA00022723"/>
    </source>
</evidence>
<dbReference type="InterPro" id="IPR021148">
    <property type="entry name" value="Polysacc_synth_dom"/>
</dbReference>
<evidence type="ECO:0000313" key="10">
    <source>
        <dbReference type="EMBL" id="KAJ1981293.1"/>
    </source>
</evidence>
<dbReference type="EMBL" id="JANBQB010000131">
    <property type="protein sequence ID" value="KAJ1981293.1"/>
    <property type="molecule type" value="Genomic_DNA"/>
</dbReference>
<comment type="caution">
    <text evidence="10">The sequence shown here is derived from an EMBL/GenBank/DDBJ whole genome shotgun (WGS) entry which is preliminary data.</text>
</comment>
<evidence type="ECO:0000256" key="8">
    <source>
        <dbReference type="RuleBase" id="RU365033"/>
    </source>
</evidence>
<dbReference type="InterPro" id="IPR049125">
    <property type="entry name" value="FAN1-like_WH"/>
</dbReference>
<dbReference type="InterPro" id="IPR014883">
    <property type="entry name" value="VRR_NUC"/>
</dbReference>
<keyword evidence="8" id="KW-0539">Nucleus</keyword>
<dbReference type="Pfam" id="PF04669">
    <property type="entry name" value="PBDC1"/>
    <property type="match status" value="1"/>
</dbReference>
<evidence type="ECO:0000313" key="11">
    <source>
        <dbReference type="Proteomes" id="UP001151582"/>
    </source>
</evidence>
<dbReference type="GO" id="GO:0005634">
    <property type="term" value="C:nucleus"/>
    <property type="evidence" value="ECO:0007669"/>
    <property type="project" value="UniProtKB-SubCell"/>
</dbReference>
<dbReference type="Gene3D" id="1.10.3560.10">
    <property type="entry name" value="yst0336 like domain"/>
    <property type="match status" value="1"/>
</dbReference>
<dbReference type="EC" id="3.1.4.1" evidence="8"/>